<feature type="domain" description="N-acetyltransferase" evidence="3">
    <location>
        <begin position="2"/>
        <end position="155"/>
    </location>
</feature>
<dbReference type="InterPro" id="IPR000182">
    <property type="entry name" value="GNAT_dom"/>
</dbReference>
<organism evidence="4 5">
    <name type="scientific">Chungangia koreensis</name>
    <dbReference type="NCBI Taxonomy" id="752657"/>
    <lineage>
        <taxon>Bacteria</taxon>
        <taxon>Bacillati</taxon>
        <taxon>Bacillota</taxon>
        <taxon>Bacilli</taxon>
        <taxon>Lactobacillales</taxon>
        <taxon>Chungangia</taxon>
    </lineage>
</organism>
<keyword evidence="2" id="KW-0012">Acyltransferase</keyword>
<evidence type="ECO:0000256" key="1">
    <source>
        <dbReference type="ARBA" id="ARBA00022679"/>
    </source>
</evidence>
<dbReference type="InterPro" id="IPR016181">
    <property type="entry name" value="Acyl_CoA_acyltransferase"/>
</dbReference>
<dbReference type="Proteomes" id="UP001595817">
    <property type="component" value="Unassembled WGS sequence"/>
</dbReference>
<keyword evidence="5" id="KW-1185">Reference proteome</keyword>
<evidence type="ECO:0000256" key="2">
    <source>
        <dbReference type="ARBA" id="ARBA00023315"/>
    </source>
</evidence>
<protein>
    <submittedName>
        <fullName evidence="4">GNAT family N-acetyltransferase</fullName>
    </submittedName>
</protein>
<evidence type="ECO:0000313" key="4">
    <source>
        <dbReference type="EMBL" id="MFC4411404.1"/>
    </source>
</evidence>
<dbReference type="CDD" id="cd04301">
    <property type="entry name" value="NAT_SF"/>
    <property type="match status" value="1"/>
</dbReference>
<sequence length="287" mass="31604">MIHFKSLDTLSFKEASELFNKGFEGYSIPMSPPLDAYVARFGNEGLSPECSVVMLEDEKPIGFVLQGIREVDGKKISWNGGTGIIPSHRGKGLGRQLMEGAEQVLREKGVHISTLEALSMNEPAIRLYQSVGYDIEDQLLFLEQEGRIEYSPAAIATERFPAFQAIGASIFNPVVPWQIDPANTPKVGGEVLVAKRGNDVIAAVLFRKRQTNGKEIEGITLFQAVAEETDEGLSALKALLAEAMEFTKPVKRTTYNFQIGDGRAVDFLKSVGFKETNISQVFMVKEL</sequence>
<dbReference type="InterPro" id="IPR050832">
    <property type="entry name" value="Bact_Acetyltransf"/>
</dbReference>
<reference evidence="5" key="1">
    <citation type="journal article" date="2019" name="Int. J. Syst. Evol. Microbiol.">
        <title>The Global Catalogue of Microorganisms (GCM) 10K type strain sequencing project: providing services to taxonomists for standard genome sequencing and annotation.</title>
        <authorList>
            <consortium name="The Broad Institute Genomics Platform"/>
            <consortium name="The Broad Institute Genome Sequencing Center for Infectious Disease"/>
            <person name="Wu L."/>
            <person name="Ma J."/>
        </authorList>
    </citation>
    <scope>NUCLEOTIDE SEQUENCE [LARGE SCALE GENOMIC DNA]</scope>
    <source>
        <strain evidence="5">CCUG 59778</strain>
    </source>
</reference>
<proteinExistence type="predicted"/>
<dbReference type="PANTHER" id="PTHR43877:SF2">
    <property type="entry name" value="AMINOALKYLPHOSPHONATE N-ACETYLTRANSFERASE-RELATED"/>
    <property type="match status" value="1"/>
</dbReference>
<comment type="caution">
    <text evidence="4">The sequence shown here is derived from an EMBL/GenBank/DDBJ whole genome shotgun (WGS) entry which is preliminary data.</text>
</comment>
<dbReference type="Gene3D" id="3.40.630.30">
    <property type="match status" value="1"/>
</dbReference>
<dbReference type="SUPFAM" id="SSF55729">
    <property type="entry name" value="Acyl-CoA N-acyltransferases (Nat)"/>
    <property type="match status" value="1"/>
</dbReference>
<dbReference type="EMBL" id="JBHSEC010000020">
    <property type="protein sequence ID" value="MFC4411404.1"/>
    <property type="molecule type" value="Genomic_DNA"/>
</dbReference>
<evidence type="ECO:0000259" key="3">
    <source>
        <dbReference type="PROSITE" id="PS51186"/>
    </source>
</evidence>
<dbReference type="Pfam" id="PF00583">
    <property type="entry name" value="Acetyltransf_1"/>
    <property type="match status" value="1"/>
</dbReference>
<keyword evidence="1" id="KW-0808">Transferase</keyword>
<gene>
    <name evidence="4" type="ORF">ACFOZY_13325</name>
</gene>
<dbReference type="PROSITE" id="PS51186">
    <property type="entry name" value="GNAT"/>
    <property type="match status" value="1"/>
</dbReference>
<evidence type="ECO:0000313" key="5">
    <source>
        <dbReference type="Proteomes" id="UP001595817"/>
    </source>
</evidence>
<name>A0ABV8X8H0_9LACT</name>
<accession>A0ABV8X8H0</accession>
<dbReference type="PANTHER" id="PTHR43877">
    <property type="entry name" value="AMINOALKYLPHOSPHONATE N-ACETYLTRANSFERASE-RELATED-RELATED"/>
    <property type="match status" value="1"/>
</dbReference>
<dbReference type="RefSeq" id="WP_378156324.1">
    <property type="nucleotide sequence ID" value="NZ_JBHSEC010000020.1"/>
</dbReference>